<evidence type="ECO:0000256" key="12">
    <source>
        <dbReference type="ARBA" id="ARBA00023136"/>
    </source>
</evidence>
<evidence type="ECO:0000256" key="3">
    <source>
        <dbReference type="ARBA" id="ARBA00004406"/>
    </source>
</evidence>
<dbReference type="InterPro" id="IPR017972">
    <property type="entry name" value="Cyt_P450_CS"/>
</dbReference>
<evidence type="ECO:0000256" key="11">
    <source>
        <dbReference type="ARBA" id="ARBA00023033"/>
    </source>
</evidence>
<accession>A0ABQ9HC47</accession>
<keyword evidence="15" id="KW-1185">Reference proteome</keyword>
<evidence type="ECO:0000256" key="7">
    <source>
        <dbReference type="ARBA" id="ARBA00022824"/>
    </source>
</evidence>
<gene>
    <name evidence="14" type="ORF">PR048_018325</name>
</gene>
<dbReference type="PANTHER" id="PTHR24292:SF54">
    <property type="entry name" value="CYP9F3-RELATED"/>
    <property type="match status" value="1"/>
</dbReference>
<evidence type="ECO:0000256" key="2">
    <source>
        <dbReference type="ARBA" id="ARBA00004174"/>
    </source>
</evidence>
<dbReference type="InterPro" id="IPR036396">
    <property type="entry name" value="Cyt_P450_sf"/>
</dbReference>
<organism evidence="14 15">
    <name type="scientific">Dryococelus australis</name>
    <dbReference type="NCBI Taxonomy" id="614101"/>
    <lineage>
        <taxon>Eukaryota</taxon>
        <taxon>Metazoa</taxon>
        <taxon>Ecdysozoa</taxon>
        <taxon>Arthropoda</taxon>
        <taxon>Hexapoda</taxon>
        <taxon>Insecta</taxon>
        <taxon>Pterygota</taxon>
        <taxon>Neoptera</taxon>
        <taxon>Polyneoptera</taxon>
        <taxon>Phasmatodea</taxon>
        <taxon>Verophasmatodea</taxon>
        <taxon>Anareolatae</taxon>
        <taxon>Phasmatidae</taxon>
        <taxon>Eurycanthinae</taxon>
        <taxon>Dryococelus</taxon>
    </lineage>
</organism>
<proteinExistence type="inferred from homology"/>
<evidence type="ECO:0000256" key="13">
    <source>
        <dbReference type="RuleBase" id="RU000461"/>
    </source>
</evidence>
<dbReference type="PROSITE" id="PS00086">
    <property type="entry name" value="CYTOCHROME_P450"/>
    <property type="match status" value="1"/>
</dbReference>
<evidence type="ECO:0000313" key="14">
    <source>
        <dbReference type="EMBL" id="KAJ8881839.1"/>
    </source>
</evidence>
<dbReference type="Gene3D" id="1.10.630.10">
    <property type="entry name" value="Cytochrome P450"/>
    <property type="match status" value="1"/>
</dbReference>
<keyword evidence="12" id="KW-0472">Membrane</keyword>
<evidence type="ECO:0000256" key="8">
    <source>
        <dbReference type="ARBA" id="ARBA00022848"/>
    </source>
</evidence>
<keyword evidence="5 13" id="KW-0349">Heme</keyword>
<dbReference type="InterPro" id="IPR002401">
    <property type="entry name" value="Cyt_P450_E_grp-I"/>
</dbReference>
<name>A0ABQ9HC47_9NEOP</name>
<evidence type="ECO:0000256" key="9">
    <source>
        <dbReference type="ARBA" id="ARBA00023002"/>
    </source>
</evidence>
<keyword evidence="11 13" id="KW-0503">Monooxygenase</keyword>
<keyword evidence="7" id="KW-0256">Endoplasmic reticulum</keyword>
<dbReference type="PRINTS" id="PR00385">
    <property type="entry name" value="P450"/>
</dbReference>
<evidence type="ECO:0008006" key="16">
    <source>
        <dbReference type="Google" id="ProtNLM"/>
    </source>
</evidence>
<dbReference type="EMBL" id="JARBHB010000006">
    <property type="protein sequence ID" value="KAJ8881839.1"/>
    <property type="molecule type" value="Genomic_DNA"/>
</dbReference>
<dbReference type="CDD" id="cd11056">
    <property type="entry name" value="CYP6-like"/>
    <property type="match status" value="1"/>
</dbReference>
<evidence type="ECO:0000313" key="15">
    <source>
        <dbReference type="Proteomes" id="UP001159363"/>
    </source>
</evidence>
<evidence type="ECO:0000256" key="5">
    <source>
        <dbReference type="ARBA" id="ARBA00022617"/>
    </source>
</evidence>
<keyword evidence="9 13" id="KW-0560">Oxidoreductase</keyword>
<keyword evidence="8" id="KW-0492">Microsome</keyword>
<dbReference type="PRINTS" id="PR00463">
    <property type="entry name" value="EP450I"/>
</dbReference>
<keyword evidence="6 13" id="KW-0479">Metal-binding</keyword>
<evidence type="ECO:0000256" key="10">
    <source>
        <dbReference type="ARBA" id="ARBA00023004"/>
    </source>
</evidence>
<comment type="cofactor">
    <cofactor evidence="1">
        <name>heme</name>
        <dbReference type="ChEBI" id="CHEBI:30413"/>
    </cofactor>
</comment>
<evidence type="ECO:0000256" key="4">
    <source>
        <dbReference type="ARBA" id="ARBA00010617"/>
    </source>
</evidence>
<evidence type="ECO:0000256" key="1">
    <source>
        <dbReference type="ARBA" id="ARBA00001971"/>
    </source>
</evidence>
<reference evidence="14 15" key="1">
    <citation type="submission" date="2023-02" db="EMBL/GenBank/DDBJ databases">
        <title>LHISI_Scaffold_Assembly.</title>
        <authorList>
            <person name="Stuart O.P."/>
            <person name="Cleave R."/>
            <person name="Magrath M.J.L."/>
            <person name="Mikheyev A.S."/>
        </authorList>
    </citation>
    <scope>NUCLEOTIDE SEQUENCE [LARGE SCALE GENOMIC DNA]</scope>
    <source>
        <strain evidence="14">Daus_M_001</strain>
        <tissue evidence="14">Leg muscle</tissue>
    </source>
</reference>
<comment type="caution">
    <text evidence="14">The sequence shown here is derived from an EMBL/GenBank/DDBJ whole genome shotgun (WGS) entry which is preliminary data.</text>
</comment>
<sequence length="352" mass="40071">MVQVSKNMNTYLDTHAPKGPLNCKDMVGSFALDIVACCAYGLDGTALVNPHSEFAEIGRVFLAPSIRQGIEQMIIMLFPRLAGFLNIGITKKEVTKFFQRVMKEAVVFRQKNNVRKNDFLQLLISLKEKSQGKKVVNWYDEFTDDDVAAHCMTFFFDGYETSSNSLMYTLYELAVNPDVQGKLTDEIVASLETTNGEITYEGILEMKYLDMSVRKYPSVPFIGRLCTKPFELEASNGLRCRVEPGTPVMTPTLGIHHDAKYYPDPLRFDPDRFTEENIQRRHRYAFLPFGEGPRQCLGARFGEALVKCGIVSILAHYEILPTEKTPKELSHSPQAFIFVTDDEVWLQFRKRS</sequence>
<evidence type="ECO:0000256" key="6">
    <source>
        <dbReference type="ARBA" id="ARBA00022723"/>
    </source>
</evidence>
<keyword evidence="10 13" id="KW-0408">Iron</keyword>
<dbReference type="InterPro" id="IPR050476">
    <property type="entry name" value="Insect_CytP450_Detox"/>
</dbReference>
<dbReference type="InterPro" id="IPR001128">
    <property type="entry name" value="Cyt_P450"/>
</dbReference>
<dbReference type="Pfam" id="PF00067">
    <property type="entry name" value="p450"/>
    <property type="match status" value="1"/>
</dbReference>
<protein>
    <recommendedName>
        <fullName evidence="16">Cytochrome P450</fullName>
    </recommendedName>
</protein>
<comment type="similarity">
    <text evidence="4 13">Belongs to the cytochrome P450 family.</text>
</comment>
<dbReference type="Proteomes" id="UP001159363">
    <property type="component" value="Chromosome 5"/>
</dbReference>
<comment type="subcellular location">
    <subcellularLocation>
        <location evidence="3">Endoplasmic reticulum membrane</location>
        <topology evidence="3">Peripheral membrane protein</topology>
    </subcellularLocation>
    <subcellularLocation>
        <location evidence="2">Microsome membrane</location>
        <topology evidence="2">Peripheral membrane protein</topology>
    </subcellularLocation>
</comment>
<dbReference type="SUPFAM" id="SSF48264">
    <property type="entry name" value="Cytochrome P450"/>
    <property type="match status" value="1"/>
</dbReference>
<dbReference type="PANTHER" id="PTHR24292">
    <property type="entry name" value="CYTOCHROME P450"/>
    <property type="match status" value="1"/>
</dbReference>